<reference evidence="11" key="1">
    <citation type="submission" date="2025-08" db="UniProtKB">
        <authorList>
            <consortium name="Ensembl"/>
        </authorList>
    </citation>
    <scope>IDENTIFICATION</scope>
</reference>
<keyword evidence="7 9" id="KW-0496">Mitochondrion</keyword>
<evidence type="ECO:0000256" key="6">
    <source>
        <dbReference type="ARBA" id="ARBA00022801"/>
    </source>
</evidence>
<dbReference type="CDD" id="cd06558">
    <property type="entry name" value="crotonase-like"/>
    <property type="match status" value="1"/>
</dbReference>
<accession>A0A8C2JJJ3</accession>
<keyword evidence="6 9" id="KW-0378">Hydrolase</keyword>
<feature type="domain" description="Enoyl-CoA hydratase/isomerase" evidence="10">
    <location>
        <begin position="33"/>
        <end position="351"/>
    </location>
</feature>
<evidence type="ECO:0000256" key="1">
    <source>
        <dbReference type="ARBA" id="ARBA00001709"/>
    </source>
</evidence>
<evidence type="ECO:0000313" key="12">
    <source>
        <dbReference type="Proteomes" id="UP000694701"/>
    </source>
</evidence>
<dbReference type="SUPFAM" id="SSF52096">
    <property type="entry name" value="ClpP/crotonase"/>
    <property type="match status" value="1"/>
</dbReference>
<evidence type="ECO:0000256" key="7">
    <source>
        <dbReference type="ARBA" id="ARBA00023128"/>
    </source>
</evidence>
<sequence length="387" mass="42988">RKGSFKCLHKLNPAKHTLKAGSEVLFEKVGNAGVITLNRPKALNALNLTMIRHIYPQLKKWDKDSETDLVIIKGAGDKAFCAGGDIRAITEAGKAGDSLTQDLFREEYILNNTIGTYQKPYVALIDGITMGGGVGLSVHGRFRVATEKTLFAMPETGIGLFPDVGGGYFLPRLQGKLGLFLALTGFRLKGRDVQRVGLATHFVQSDKIVSLQKDLVDLKSPSNSDVAQLLDSYQEQVCGKNRRLLLFCCFRLFSAGSVEEIMENLKKDGSAFALEQTETLAKMSPTSLKLTFRQIQEGERMSLQEVLVMEYRLSQACMRGNDFYEGVRAVLIDKDQSPKWKPSTLSGVSEQRDALNSNNLVLLFFAHVTMWMFIKGVRPICVRKIKL</sequence>
<protein>
    <recommendedName>
        <fullName evidence="9">3-hydroxyisobutyryl-CoA hydrolase</fullName>
        <shortName evidence="9">HIB-CoA hydrolase</shortName>
        <shortName evidence="9">HIBYL-CoA-H</shortName>
        <ecNumber evidence="9">3.1.2.4</ecNumber>
    </recommendedName>
    <alternativeName>
        <fullName evidence="9">3-hydroxyisobutyryl-coenzyme A hydrolase</fullName>
    </alternativeName>
</protein>
<evidence type="ECO:0000256" key="4">
    <source>
        <dbReference type="ARBA" id="ARBA00005254"/>
    </source>
</evidence>
<dbReference type="InterPro" id="IPR045004">
    <property type="entry name" value="ECH_dom"/>
</dbReference>
<evidence type="ECO:0000256" key="2">
    <source>
        <dbReference type="ARBA" id="ARBA00004173"/>
    </source>
</evidence>
<evidence type="ECO:0000313" key="11">
    <source>
        <dbReference type="Ensembl" id="ENSCCRP00020094072.1"/>
    </source>
</evidence>
<evidence type="ECO:0000256" key="8">
    <source>
        <dbReference type="ARBA" id="ARBA00024871"/>
    </source>
</evidence>
<dbReference type="NCBIfam" id="NF004127">
    <property type="entry name" value="PRK05617.1"/>
    <property type="match status" value="1"/>
</dbReference>
<dbReference type="GO" id="GO:0003860">
    <property type="term" value="F:3-hydroxyisobutyryl-CoA hydrolase activity"/>
    <property type="evidence" value="ECO:0007669"/>
    <property type="project" value="UniProtKB-UniRule"/>
</dbReference>
<comment type="catalytic activity">
    <reaction evidence="1 9">
        <text>3-hydroxy-2-methylpropanoyl-CoA + H2O = 3-hydroxy-2-methylpropanoate + CoA + H(+)</text>
        <dbReference type="Rhea" id="RHEA:20888"/>
        <dbReference type="ChEBI" id="CHEBI:11805"/>
        <dbReference type="ChEBI" id="CHEBI:15377"/>
        <dbReference type="ChEBI" id="CHEBI:15378"/>
        <dbReference type="ChEBI" id="CHEBI:57287"/>
        <dbReference type="ChEBI" id="CHEBI:57340"/>
        <dbReference type="EC" id="3.1.2.4"/>
    </reaction>
</comment>
<dbReference type="PANTHER" id="PTHR43176:SF3">
    <property type="entry name" value="3-HYDROXYISOBUTYRYL-COA HYDROLASE, MITOCHONDRIAL"/>
    <property type="match status" value="1"/>
</dbReference>
<dbReference type="PANTHER" id="PTHR43176">
    <property type="entry name" value="3-HYDROXYISOBUTYRYL-COA HYDROLASE-RELATED"/>
    <property type="match status" value="1"/>
</dbReference>
<keyword evidence="5" id="KW-0101">Branched-chain amino acid catabolism</keyword>
<dbReference type="EC" id="3.1.2.4" evidence="9"/>
<dbReference type="Ensembl" id="ENSCCRT00020102798.1">
    <property type="protein sequence ID" value="ENSCCRP00020094072.1"/>
    <property type="gene ID" value="ENSCCRG00020042508.1"/>
</dbReference>
<dbReference type="InterPro" id="IPR029045">
    <property type="entry name" value="ClpP/crotonase-like_dom_sf"/>
</dbReference>
<organism evidence="11 12">
    <name type="scientific">Cyprinus carpio</name>
    <name type="common">Common carp</name>
    <dbReference type="NCBI Taxonomy" id="7962"/>
    <lineage>
        <taxon>Eukaryota</taxon>
        <taxon>Metazoa</taxon>
        <taxon>Chordata</taxon>
        <taxon>Craniata</taxon>
        <taxon>Vertebrata</taxon>
        <taxon>Euteleostomi</taxon>
        <taxon>Actinopterygii</taxon>
        <taxon>Neopterygii</taxon>
        <taxon>Teleostei</taxon>
        <taxon>Ostariophysi</taxon>
        <taxon>Cypriniformes</taxon>
        <taxon>Cyprinidae</taxon>
        <taxon>Cyprininae</taxon>
        <taxon>Cyprinus</taxon>
    </lineage>
</organism>
<dbReference type="AlphaFoldDB" id="A0A8C2JJJ3"/>
<evidence type="ECO:0000259" key="10">
    <source>
        <dbReference type="Pfam" id="PF16113"/>
    </source>
</evidence>
<evidence type="ECO:0000256" key="5">
    <source>
        <dbReference type="ARBA" id="ARBA00022456"/>
    </source>
</evidence>
<proteinExistence type="inferred from homology"/>
<dbReference type="Pfam" id="PF16113">
    <property type="entry name" value="ECH_2"/>
    <property type="match status" value="1"/>
</dbReference>
<dbReference type="Proteomes" id="UP000694701">
    <property type="component" value="Unplaced"/>
</dbReference>
<dbReference type="Gene3D" id="3.90.226.10">
    <property type="entry name" value="2-enoyl-CoA Hydratase, Chain A, domain 1"/>
    <property type="match status" value="1"/>
</dbReference>
<dbReference type="InterPro" id="IPR032259">
    <property type="entry name" value="HIBYL-CoA-H"/>
</dbReference>
<dbReference type="GO" id="GO:0005739">
    <property type="term" value="C:mitochondrion"/>
    <property type="evidence" value="ECO:0007669"/>
    <property type="project" value="UniProtKB-SubCell"/>
</dbReference>
<dbReference type="GO" id="GO:0006574">
    <property type="term" value="P:L-valine catabolic process"/>
    <property type="evidence" value="ECO:0007669"/>
    <property type="project" value="UniProtKB-UniRule"/>
</dbReference>
<evidence type="ECO:0000256" key="3">
    <source>
        <dbReference type="ARBA" id="ARBA00005109"/>
    </source>
</evidence>
<name>A0A8C2JJJ3_CYPCA</name>
<evidence type="ECO:0000256" key="9">
    <source>
        <dbReference type="RuleBase" id="RU369070"/>
    </source>
</evidence>
<comment type="similarity">
    <text evidence="4 9">Belongs to the enoyl-CoA hydratase/isomerase family.</text>
</comment>
<comment type="function">
    <text evidence="8">Hydrolyzes 3-hydroxyisobutyryl-CoA (HIBYL-CoA), a saline catabolite. Has high activity toward isobutyryl-CoA. Could be an isobutyryl-CoA dehydrogenase that functions in valine catabolism. Also hydrolyzes 3-hydroxypropanoyl-CoA.</text>
</comment>
<comment type="pathway">
    <text evidence="3 9">Amino-acid degradation; L-valine degradation.</text>
</comment>
<dbReference type="FunFam" id="3.90.226.10:FF:000026">
    <property type="entry name" value="3-hydroxyisobutyryl-CoA hydrolase, mitochondrial"/>
    <property type="match status" value="1"/>
</dbReference>
<dbReference type="UniPathway" id="UPA00362"/>
<comment type="subcellular location">
    <subcellularLocation>
        <location evidence="2 9">Mitochondrion</location>
    </subcellularLocation>
</comment>